<dbReference type="KEGG" id="senf:GJR95_01900"/>
<evidence type="ECO:0000259" key="1">
    <source>
        <dbReference type="Pfam" id="PF01850"/>
    </source>
</evidence>
<proteinExistence type="predicted"/>
<name>A0A6P1VLC7_9BACT</name>
<dbReference type="InterPro" id="IPR029060">
    <property type="entry name" value="PIN-like_dom_sf"/>
</dbReference>
<dbReference type="CDD" id="cd09881">
    <property type="entry name" value="PIN_VapC4-5_FitB-like"/>
    <property type="match status" value="1"/>
</dbReference>
<reference evidence="2 3" key="1">
    <citation type="submission" date="2019-11" db="EMBL/GenBank/DDBJ databases">
        <title>Spirosoma endbachense sp. nov., isolated from a natural salt meadow.</title>
        <authorList>
            <person name="Rojas J."/>
            <person name="Ambika Manirajan B."/>
            <person name="Ratering S."/>
            <person name="Suarez C."/>
            <person name="Geissler-Plaum R."/>
            <person name="Schnell S."/>
        </authorList>
    </citation>
    <scope>NUCLEOTIDE SEQUENCE [LARGE SCALE GENOMIC DNA]</scope>
    <source>
        <strain evidence="2 3">I-24</strain>
    </source>
</reference>
<dbReference type="Gene3D" id="3.40.50.1010">
    <property type="entry name" value="5'-nuclease"/>
    <property type="match status" value="1"/>
</dbReference>
<evidence type="ECO:0000313" key="3">
    <source>
        <dbReference type="Proteomes" id="UP000464577"/>
    </source>
</evidence>
<accession>A0A6P1VLC7</accession>
<protein>
    <submittedName>
        <fullName evidence="2">PIN domain-containing protein</fullName>
    </submittedName>
</protein>
<gene>
    <name evidence="2" type="ORF">GJR95_01900</name>
</gene>
<evidence type="ECO:0000313" key="2">
    <source>
        <dbReference type="EMBL" id="QHV93853.1"/>
    </source>
</evidence>
<dbReference type="AlphaFoldDB" id="A0A6P1VLC7"/>
<dbReference type="SUPFAM" id="SSF88723">
    <property type="entry name" value="PIN domain-like"/>
    <property type="match status" value="1"/>
</dbReference>
<feature type="domain" description="PIN" evidence="1">
    <location>
        <begin position="7"/>
        <end position="80"/>
    </location>
</feature>
<sequence>MADRILMVDTSLLIDYFRKTDKSKTKLVQLSLQFEQLAISSVTEFEVYSGATAAQLVFWNELLSEILVFPFDSKAAHTAVSNQLPLDTLNRKHVDNIPSLTLLNT</sequence>
<dbReference type="Proteomes" id="UP000464577">
    <property type="component" value="Chromosome"/>
</dbReference>
<dbReference type="EMBL" id="CP045997">
    <property type="protein sequence ID" value="QHV93853.1"/>
    <property type="molecule type" value="Genomic_DNA"/>
</dbReference>
<organism evidence="2 3">
    <name type="scientific">Spirosoma endbachense</name>
    <dbReference type="NCBI Taxonomy" id="2666025"/>
    <lineage>
        <taxon>Bacteria</taxon>
        <taxon>Pseudomonadati</taxon>
        <taxon>Bacteroidota</taxon>
        <taxon>Cytophagia</taxon>
        <taxon>Cytophagales</taxon>
        <taxon>Cytophagaceae</taxon>
        <taxon>Spirosoma</taxon>
    </lineage>
</organism>
<dbReference type="RefSeq" id="WP_162384273.1">
    <property type="nucleotide sequence ID" value="NZ_CP045997.1"/>
</dbReference>
<keyword evidence="3" id="KW-1185">Reference proteome</keyword>
<dbReference type="InterPro" id="IPR002716">
    <property type="entry name" value="PIN_dom"/>
</dbReference>
<dbReference type="Pfam" id="PF01850">
    <property type="entry name" value="PIN"/>
    <property type="match status" value="1"/>
</dbReference>